<protein>
    <submittedName>
        <fullName evidence="1">Uncharacterized protein</fullName>
    </submittedName>
</protein>
<accession>A0A410RNM5</accession>
<evidence type="ECO:0000313" key="1">
    <source>
        <dbReference type="EMBL" id="QAT83436.1"/>
    </source>
</evidence>
<sequence length="157" mass="17481">MKPLVWSGPFQISELLAQCMNDAQPWPPAWRGVYLVSRDAWTGSPNSKCYPLYVGSNTGKSQRFCTRIGDLIADLHGFYDGGTGHHIGGQKLWRWCRDNKVHPGALYLSWGTCEDFCDRCAEVTVAMQVVSSWAERGPLLNGNRPPACKAHKHYVAG</sequence>
<organism evidence="1 2">
    <name type="scientific">Corallococcus coralloides</name>
    <name type="common">Myxococcus coralloides</name>
    <dbReference type="NCBI Taxonomy" id="184914"/>
    <lineage>
        <taxon>Bacteria</taxon>
        <taxon>Pseudomonadati</taxon>
        <taxon>Myxococcota</taxon>
        <taxon>Myxococcia</taxon>
        <taxon>Myxococcales</taxon>
        <taxon>Cystobacterineae</taxon>
        <taxon>Myxococcaceae</taxon>
        <taxon>Corallococcus</taxon>
    </lineage>
</organism>
<evidence type="ECO:0000313" key="2">
    <source>
        <dbReference type="Proteomes" id="UP000288758"/>
    </source>
</evidence>
<name>A0A410RNM5_CORCK</name>
<gene>
    <name evidence="1" type="ORF">EJ065_1838</name>
</gene>
<dbReference type="Proteomes" id="UP000288758">
    <property type="component" value="Chromosome"/>
</dbReference>
<dbReference type="EMBL" id="CP034669">
    <property type="protein sequence ID" value="QAT83436.1"/>
    <property type="molecule type" value="Genomic_DNA"/>
</dbReference>
<proteinExistence type="predicted"/>
<reference evidence="1 2" key="1">
    <citation type="submission" date="2018-12" db="EMBL/GenBank/DDBJ databases">
        <title>Complete Genome Sequence of the Corallopyronin A producing Myxobacterium Corallococcus coralloides B035.</title>
        <authorList>
            <person name="Bouhired S.M."/>
            <person name="Rupp O."/>
            <person name="Blom J."/>
            <person name="Schaeberle T.F."/>
            <person name="Kehraus S."/>
            <person name="Schiefer A."/>
            <person name="Pfarr K."/>
            <person name="Goesmann A."/>
            <person name="Hoerauf A."/>
            <person name="Koenig G.M."/>
        </authorList>
    </citation>
    <scope>NUCLEOTIDE SEQUENCE [LARGE SCALE GENOMIC DNA]</scope>
    <source>
        <strain evidence="1 2">B035</strain>
    </source>
</reference>
<dbReference type="AlphaFoldDB" id="A0A410RNM5"/>